<dbReference type="PANTHER" id="PTHR11088:SF59">
    <property type="entry name" value="ADENYLATE ISOPENTENYLTRANSFERASE"/>
    <property type="match status" value="1"/>
</dbReference>
<keyword evidence="2" id="KW-0808">Transferase</keyword>
<keyword evidence="5" id="KW-0067">ATP-binding</keyword>
<dbReference type="Pfam" id="PF01715">
    <property type="entry name" value="IPPT"/>
    <property type="match status" value="2"/>
</dbReference>
<evidence type="ECO:0000256" key="2">
    <source>
        <dbReference type="ARBA" id="ARBA00022679"/>
    </source>
</evidence>
<sequence length="292" mass="33318">MAPAWMNSNFDGDNNKKKKVLFIMGATGTGKSKLSINLGTQFPCEIINSDKIQVYKGLDIVTNKIPQSQQCDIPHHLLSIIDDPDYDFTANDFCKHVHDALDIIIENNGHIPIIVGGSNSYLEALVDDEFRSNYECCFICLDVSLPVLFEYLDRRLDEMVDAGAVDEIRREAFLPNNNGDYSRGIRRAIGVAEFHSYLHIENDPSVDEAYKKQVFDHAINSTKINTHKLAENQVMKINRMINQLGWKMTRIDSTPVFEAMLGGQEDYMHIYHQLVFKPALEMARMFLDTHQE</sequence>
<dbReference type="SUPFAM" id="SSF52540">
    <property type="entry name" value="P-loop containing nucleoside triphosphate hydrolases"/>
    <property type="match status" value="1"/>
</dbReference>
<comment type="caution">
    <text evidence="6">The sequence shown here is derived from an EMBL/GenBank/DDBJ whole genome shotgun (WGS) entry which is preliminary data.</text>
</comment>
<proteinExistence type="inferred from homology"/>
<evidence type="ECO:0000313" key="7">
    <source>
        <dbReference type="Proteomes" id="UP001341840"/>
    </source>
</evidence>
<organism evidence="6 7">
    <name type="scientific">Stylosanthes scabra</name>
    <dbReference type="NCBI Taxonomy" id="79078"/>
    <lineage>
        <taxon>Eukaryota</taxon>
        <taxon>Viridiplantae</taxon>
        <taxon>Streptophyta</taxon>
        <taxon>Embryophyta</taxon>
        <taxon>Tracheophyta</taxon>
        <taxon>Spermatophyta</taxon>
        <taxon>Magnoliopsida</taxon>
        <taxon>eudicotyledons</taxon>
        <taxon>Gunneridae</taxon>
        <taxon>Pentapetalae</taxon>
        <taxon>rosids</taxon>
        <taxon>fabids</taxon>
        <taxon>Fabales</taxon>
        <taxon>Fabaceae</taxon>
        <taxon>Papilionoideae</taxon>
        <taxon>50 kb inversion clade</taxon>
        <taxon>dalbergioids sensu lato</taxon>
        <taxon>Dalbergieae</taxon>
        <taxon>Pterocarpus clade</taxon>
        <taxon>Stylosanthes</taxon>
    </lineage>
</organism>
<name>A0ABU6UGP4_9FABA</name>
<evidence type="ECO:0008006" key="8">
    <source>
        <dbReference type="Google" id="ProtNLM"/>
    </source>
</evidence>
<comment type="similarity">
    <text evidence="1">Belongs to the IPP transferase family.</text>
</comment>
<dbReference type="InterPro" id="IPR027417">
    <property type="entry name" value="P-loop_NTPase"/>
</dbReference>
<keyword evidence="4" id="KW-0547">Nucleotide-binding</keyword>
<keyword evidence="3" id="KW-0203">Cytokinin biosynthesis</keyword>
<dbReference type="PANTHER" id="PTHR11088">
    <property type="entry name" value="TRNA DIMETHYLALLYLTRANSFERASE"/>
    <property type="match status" value="1"/>
</dbReference>
<evidence type="ECO:0000256" key="4">
    <source>
        <dbReference type="ARBA" id="ARBA00022741"/>
    </source>
</evidence>
<evidence type="ECO:0000313" key="6">
    <source>
        <dbReference type="EMBL" id="MED6159515.1"/>
    </source>
</evidence>
<dbReference type="EMBL" id="JASCZI010121077">
    <property type="protein sequence ID" value="MED6159515.1"/>
    <property type="molecule type" value="Genomic_DNA"/>
</dbReference>
<evidence type="ECO:0000256" key="3">
    <source>
        <dbReference type="ARBA" id="ARBA00022712"/>
    </source>
</evidence>
<dbReference type="Proteomes" id="UP001341840">
    <property type="component" value="Unassembled WGS sequence"/>
</dbReference>
<reference evidence="6 7" key="1">
    <citation type="journal article" date="2023" name="Plants (Basel)">
        <title>Bridging the Gap: Combining Genomics and Transcriptomics Approaches to Understand Stylosanthes scabra, an Orphan Legume from the Brazilian Caatinga.</title>
        <authorList>
            <person name="Ferreira-Neto J.R.C."/>
            <person name="da Silva M.D."/>
            <person name="Binneck E."/>
            <person name="de Melo N.F."/>
            <person name="da Silva R.H."/>
            <person name="de Melo A.L.T.M."/>
            <person name="Pandolfi V."/>
            <person name="Bustamante F.O."/>
            <person name="Brasileiro-Vidal A.C."/>
            <person name="Benko-Iseppon A.M."/>
        </authorList>
    </citation>
    <scope>NUCLEOTIDE SEQUENCE [LARGE SCALE GENOMIC DNA]</scope>
    <source>
        <tissue evidence="6">Leaves</tissue>
    </source>
</reference>
<gene>
    <name evidence="6" type="ORF">PIB30_043008</name>
</gene>
<dbReference type="InterPro" id="IPR039657">
    <property type="entry name" value="Dimethylallyltransferase"/>
</dbReference>
<dbReference type="Gene3D" id="3.40.50.300">
    <property type="entry name" value="P-loop containing nucleotide triphosphate hydrolases"/>
    <property type="match status" value="1"/>
</dbReference>
<accession>A0ABU6UGP4</accession>
<evidence type="ECO:0000256" key="5">
    <source>
        <dbReference type="ARBA" id="ARBA00022840"/>
    </source>
</evidence>
<protein>
    <recommendedName>
        <fullName evidence="8">Adenylate isopentenyltransferase</fullName>
    </recommendedName>
</protein>
<dbReference type="Gene3D" id="1.10.287.890">
    <property type="entry name" value="Crystal structure of tRNA isopentenylpyrophosphate transferase (bh2366) domain"/>
    <property type="match status" value="1"/>
</dbReference>
<evidence type="ECO:0000256" key="1">
    <source>
        <dbReference type="ARBA" id="ARBA00005842"/>
    </source>
</evidence>
<keyword evidence="7" id="KW-1185">Reference proteome</keyword>